<evidence type="ECO:0000256" key="1">
    <source>
        <dbReference type="SAM" id="MobiDB-lite"/>
    </source>
</evidence>
<accession>C5KXK7</accession>
<dbReference type="Proteomes" id="UP000007800">
    <property type="component" value="Unassembled WGS sequence"/>
</dbReference>
<dbReference type="CDD" id="cd14825">
    <property type="entry name" value="TRAPPC2_sedlin"/>
    <property type="match status" value="1"/>
</dbReference>
<dbReference type="AlphaFoldDB" id="C5KXK7"/>
<dbReference type="GeneID" id="9039041"/>
<dbReference type="InParanoid" id="C5KXK7"/>
<name>C5KXK7_PERM5</name>
<dbReference type="Gene3D" id="3.30.450.70">
    <property type="match status" value="1"/>
</dbReference>
<dbReference type="EMBL" id="GG677256">
    <property type="protein sequence ID" value="EER10731.1"/>
    <property type="molecule type" value="Genomic_DNA"/>
</dbReference>
<dbReference type="GO" id="GO:0006888">
    <property type="term" value="P:endoplasmic reticulum to Golgi vesicle-mediated transport"/>
    <property type="evidence" value="ECO:0007669"/>
    <property type="project" value="InterPro"/>
</dbReference>
<dbReference type="GO" id="GO:0005737">
    <property type="term" value="C:cytoplasm"/>
    <property type="evidence" value="ECO:0007669"/>
    <property type="project" value="GOC"/>
</dbReference>
<evidence type="ECO:0000313" key="3">
    <source>
        <dbReference type="Proteomes" id="UP000007800"/>
    </source>
</evidence>
<feature type="non-terminal residue" evidence="2">
    <location>
        <position position="1"/>
    </location>
</feature>
<protein>
    <submittedName>
        <fullName evidence="2">Trafficking protein particle complex protein, putative</fullName>
    </submittedName>
</protein>
<dbReference type="OrthoDB" id="10252102at2759"/>
<dbReference type="SUPFAM" id="SSF64356">
    <property type="entry name" value="SNARE-like"/>
    <property type="match status" value="1"/>
</dbReference>
<dbReference type="InterPro" id="IPR011012">
    <property type="entry name" value="Longin-like_dom_sf"/>
</dbReference>
<keyword evidence="3" id="KW-1185">Reference proteome</keyword>
<dbReference type="RefSeq" id="XP_002778936.1">
    <property type="nucleotide sequence ID" value="XM_002778890.1"/>
</dbReference>
<dbReference type="Pfam" id="PF04628">
    <property type="entry name" value="Sedlin_N"/>
    <property type="match status" value="1"/>
</dbReference>
<dbReference type="InterPro" id="IPR006722">
    <property type="entry name" value="Sedlin"/>
</dbReference>
<reference evidence="2 3" key="1">
    <citation type="submission" date="2008-07" db="EMBL/GenBank/DDBJ databases">
        <authorList>
            <person name="El-Sayed N."/>
            <person name="Caler E."/>
            <person name="Inman J."/>
            <person name="Amedeo P."/>
            <person name="Hass B."/>
            <person name="Wortman J."/>
        </authorList>
    </citation>
    <scope>NUCLEOTIDE SEQUENCE [LARGE SCALE GENOMIC DNA]</scope>
    <source>
        <strain evidence="3">ATCC 50983 / TXsc</strain>
    </source>
</reference>
<gene>
    <name evidence="2" type="ORF">Pmar_PMAR000776</name>
</gene>
<proteinExistence type="predicted"/>
<dbReference type="PANTHER" id="PTHR12403">
    <property type="entry name" value="TRAFFICKING PROTEIN PARTICLE COMPLEX SUBUNIT 2"/>
    <property type="match status" value="1"/>
</dbReference>
<feature type="compositionally biased region" description="Basic and acidic residues" evidence="1">
    <location>
        <begin position="150"/>
        <end position="161"/>
    </location>
</feature>
<sequence length="232" mass="26532">YSADLSSSAGRRDDSPHLDEFVMHSSLDVIDEAIWNTSDTFFPMIDRFNDFLISAFVGPSNVRFLLLHRHTSIRSPQQLEQDTQSIRTFFQEVHLLFVKVQMNPLYGLKWTGGRQVRCKHFDSAVKELGKRLLLFRMNQKKRKKIVGGRQHPEGQTNDHSKARTVQKITCKPSNGISTEGEQQIVTRPPTQAITKGRDMIARARINRRCLTSSPKACPLSNAVKVNLMYNTY</sequence>
<organism evidence="3">
    <name type="scientific">Perkinsus marinus (strain ATCC 50983 / TXsc)</name>
    <dbReference type="NCBI Taxonomy" id="423536"/>
    <lineage>
        <taxon>Eukaryota</taxon>
        <taxon>Sar</taxon>
        <taxon>Alveolata</taxon>
        <taxon>Perkinsozoa</taxon>
        <taxon>Perkinsea</taxon>
        <taxon>Perkinsida</taxon>
        <taxon>Perkinsidae</taxon>
        <taxon>Perkinsus</taxon>
    </lineage>
</organism>
<evidence type="ECO:0000313" key="2">
    <source>
        <dbReference type="EMBL" id="EER10731.1"/>
    </source>
</evidence>
<feature type="region of interest" description="Disordered" evidence="1">
    <location>
        <begin position="144"/>
        <end position="163"/>
    </location>
</feature>